<dbReference type="GeneID" id="63816200"/>
<feature type="domain" description="PXA" evidence="4">
    <location>
        <begin position="100"/>
        <end position="288"/>
    </location>
</feature>
<evidence type="ECO:0000313" key="5">
    <source>
        <dbReference type="EMBL" id="PTU20552.1"/>
    </source>
</evidence>
<gene>
    <name evidence="5" type="ORF">P175DRAFT_0523446</name>
</gene>
<evidence type="ECO:0000313" key="6">
    <source>
        <dbReference type="Proteomes" id="UP000244073"/>
    </source>
</evidence>
<evidence type="ECO:0000256" key="1">
    <source>
        <dbReference type="ARBA" id="ARBA00004496"/>
    </source>
</evidence>
<dbReference type="AlphaFoldDB" id="A0A2T5LW85"/>
<evidence type="ECO:0000256" key="3">
    <source>
        <dbReference type="SAM" id="MobiDB-lite"/>
    </source>
</evidence>
<protein>
    <recommendedName>
        <fullName evidence="4">PXA domain-containing protein</fullName>
    </recommendedName>
</protein>
<dbReference type="VEuPathDB" id="FungiDB:P175DRAFT_0523446"/>
<evidence type="ECO:0000259" key="4">
    <source>
        <dbReference type="PROSITE" id="PS51207"/>
    </source>
</evidence>
<dbReference type="Proteomes" id="UP000244073">
    <property type="component" value="Unassembled WGS sequence"/>
</dbReference>
<dbReference type="PANTHER" id="PTHR22999:SF23">
    <property type="entry name" value="SORTING NEXIN-16"/>
    <property type="match status" value="1"/>
</dbReference>
<evidence type="ECO:0000256" key="2">
    <source>
        <dbReference type="ARBA" id="ARBA00022490"/>
    </source>
</evidence>
<dbReference type="RefSeq" id="XP_040751944.1">
    <property type="nucleotide sequence ID" value="XM_040899318.1"/>
</dbReference>
<feature type="compositionally biased region" description="Low complexity" evidence="3">
    <location>
        <begin position="24"/>
        <end position="35"/>
    </location>
</feature>
<sequence>MTTDPIRPGLHPFSHLKAGPTTFSSKSTALPASSSTPPPAQFSHRPQLLKNPGKDEQISGTSDRATTALIRRVLCPQTGSYSGATSPYAPEELLPPLTSSNDVDRQLYALIAIIIKEFVTSWYSKITSDPALVNEAVQVVAHCTRALEQRLREIDVAQLILDELPALVEAHIASYRLAKEQANLSGFSPSSREIYHALNPHPGLWPVPDPCDPETIVQQRENEAVYRRLLADGVLAVLLPTEELENACLRALVTDILADLVLGNEVSGKICEGWFLWESITKLLDTLSRDKPQNRDSGVEKSPQNRLQKFGLLSPKDSQSNRSSSTTQSQTSNWIWHLLQYVYFTYVTLRFIAAGLFRIASTPPTALTSGSTTPSASLVEEIPTQHSIIGRRPVLNYRLYGMLSQLLDIPRRMPWLGGLLALFQYLILAGPGQVGEVGGILDRFLHETIQDHVLPPTLLPNLLLASREALFPQNARLQPVLGVNRSEEPTVTLRPTPTPQQPLTVPITSTTTTTAAIGSRAPTPAHTVIGTPSLSPGPQQHAQQEQQRPSGPEIALIRRKCAVGILSLIPRPIARHLLGISPSDSSAESFSGPILKNHNQDQEHDSDPEDSASPLNRTSAENTNVKDHEESLLLNTIETDILDLFADEYSNKHLIYSILETVLARLLPELSDRSIAELMEDRGVFLNAAAAPTSSSLAS</sequence>
<name>A0A2T5LW85_9EURO</name>
<comment type="caution">
    <text evidence="5">The sequence shown here is derived from an EMBL/GenBank/DDBJ whole genome shotgun (WGS) entry which is preliminary data.</text>
</comment>
<reference evidence="5 6" key="1">
    <citation type="journal article" date="2018" name="Proc. Natl. Acad. Sci. U.S.A.">
        <title>Linking secondary metabolites to gene clusters through genome sequencing of six diverse Aspergillus species.</title>
        <authorList>
            <person name="Kaerboelling I."/>
            <person name="Vesth T.C."/>
            <person name="Frisvad J.C."/>
            <person name="Nybo J.L."/>
            <person name="Theobald S."/>
            <person name="Kuo A."/>
            <person name="Bowyer P."/>
            <person name="Matsuda Y."/>
            <person name="Mondo S."/>
            <person name="Lyhne E.K."/>
            <person name="Kogle M.E."/>
            <person name="Clum A."/>
            <person name="Lipzen A."/>
            <person name="Salamov A."/>
            <person name="Ngan C.Y."/>
            <person name="Daum C."/>
            <person name="Chiniquy J."/>
            <person name="Barry K."/>
            <person name="LaButti K."/>
            <person name="Haridas S."/>
            <person name="Simmons B.A."/>
            <person name="Magnuson J.K."/>
            <person name="Mortensen U.H."/>
            <person name="Larsen T.O."/>
            <person name="Grigoriev I.V."/>
            <person name="Baker S.E."/>
            <person name="Andersen M.R."/>
        </authorList>
    </citation>
    <scope>NUCLEOTIDE SEQUENCE [LARGE SCALE GENOMIC DNA]</scope>
    <source>
        <strain evidence="5 6">IBT 24754</strain>
    </source>
</reference>
<dbReference type="SMART" id="SM00313">
    <property type="entry name" value="PXA"/>
    <property type="match status" value="1"/>
</dbReference>
<organism evidence="5 6">
    <name type="scientific">Aspergillus ochraceoroseus IBT 24754</name>
    <dbReference type="NCBI Taxonomy" id="1392256"/>
    <lineage>
        <taxon>Eukaryota</taxon>
        <taxon>Fungi</taxon>
        <taxon>Dikarya</taxon>
        <taxon>Ascomycota</taxon>
        <taxon>Pezizomycotina</taxon>
        <taxon>Eurotiomycetes</taxon>
        <taxon>Eurotiomycetidae</taxon>
        <taxon>Eurotiales</taxon>
        <taxon>Aspergillaceae</taxon>
        <taxon>Aspergillus</taxon>
        <taxon>Aspergillus subgen. Nidulantes</taxon>
    </lineage>
</organism>
<dbReference type="EMBL" id="MSFN02000004">
    <property type="protein sequence ID" value="PTU20552.1"/>
    <property type="molecule type" value="Genomic_DNA"/>
</dbReference>
<dbReference type="Pfam" id="PF02194">
    <property type="entry name" value="PXA"/>
    <property type="match status" value="1"/>
</dbReference>
<dbReference type="PANTHER" id="PTHR22999">
    <property type="entry name" value="PX SERINE/THREONINE KINASE PXK"/>
    <property type="match status" value="1"/>
</dbReference>
<keyword evidence="2" id="KW-0963">Cytoplasm</keyword>
<dbReference type="GO" id="GO:0045022">
    <property type="term" value="P:early endosome to late endosome transport"/>
    <property type="evidence" value="ECO:0007669"/>
    <property type="project" value="TreeGrafter"/>
</dbReference>
<dbReference type="PROSITE" id="PS51207">
    <property type="entry name" value="PXA"/>
    <property type="match status" value="1"/>
</dbReference>
<accession>A0A2T5LW85</accession>
<feature type="compositionally biased region" description="Polar residues" evidence="3">
    <location>
        <begin position="613"/>
        <end position="623"/>
    </location>
</feature>
<feature type="region of interest" description="Disordered" evidence="3">
    <location>
        <begin position="1"/>
        <end position="62"/>
    </location>
</feature>
<dbReference type="GO" id="GO:0005769">
    <property type="term" value="C:early endosome"/>
    <property type="evidence" value="ECO:0007669"/>
    <property type="project" value="TreeGrafter"/>
</dbReference>
<comment type="subcellular location">
    <subcellularLocation>
        <location evidence="1">Cytoplasm</location>
    </subcellularLocation>
</comment>
<dbReference type="InterPro" id="IPR003114">
    <property type="entry name" value="Phox_assoc"/>
</dbReference>
<dbReference type="GO" id="GO:0005770">
    <property type="term" value="C:late endosome"/>
    <property type="evidence" value="ECO:0007669"/>
    <property type="project" value="TreeGrafter"/>
</dbReference>
<dbReference type="GO" id="GO:0035091">
    <property type="term" value="F:phosphatidylinositol binding"/>
    <property type="evidence" value="ECO:0007669"/>
    <property type="project" value="TreeGrafter"/>
</dbReference>
<feature type="region of interest" description="Disordered" evidence="3">
    <location>
        <begin position="588"/>
        <end position="627"/>
    </location>
</feature>
<proteinExistence type="predicted"/>
<feature type="region of interest" description="Disordered" evidence="3">
    <location>
        <begin position="513"/>
        <end position="552"/>
    </location>
</feature>
<dbReference type="OrthoDB" id="5582218at2759"/>
<dbReference type="InterPro" id="IPR051837">
    <property type="entry name" value="SortingNexin/PXDomain-PKLike"/>
</dbReference>